<gene>
    <name evidence="2" type="ORF">XAT740_LOCUS45469</name>
</gene>
<name>A0A815Z897_ADIRI</name>
<organism evidence="2 3">
    <name type="scientific">Adineta ricciae</name>
    <name type="common">Rotifer</name>
    <dbReference type="NCBI Taxonomy" id="249248"/>
    <lineage>
        <taxon>Eukaryota</taxon>
        <taxon>Metazoa</taxon>
        <taxon>Spiralia</taxon>
        <taxon>Gnathifera</taxon>
        <taxon>Rotifera</taxon>
        <taxon>Eurotatoria</taxon>
        <taxon>Bdelloidea</taxon>
        <taxon>Adinetida</taxon>
        <taxon>Adinetidae</taxon>
        <taxon>Adineta</taxon>
    </lineage>
</organism>
<keyword evidence="3" id="KW-1185">Reference proteome</keyword>
<protein>
    <recommendedName>
        <fullName evidence="4">Gag-like protein</fullName>
    </recommendedName>
</protein>
<feature type="compositionally biased region" description="Polar residues" evidence="1">
    <location>
        <begin position="1"/>
        <end position="43"/>
    </location>
</feature>
<dbReference type="Proteomes" id="UP000663828">
    <property type="component" value="Unassembled WGS sequence"/>
</dbReference>
<dbReference type="AlphaFoldDB" id="A0A815Z897"/>
<evidence type="ECO:0000256" key="1">
    <source>
        <dbReference type="SAM" id="MobiDB-lite"/>
    </source>
</evidence>
<comment type="caution">
    <text evidence="2">The sequence shown here is derived from an EMBL/GenBank/DDBJ whole genome shotgun (WGS) entry which is preliminary data.</text>
</comment>
<proteinExistence type="predicted"/>
<evidence type="ECO:0000313" key="2">
    <source>
        <dbReference type="EMBL" id="CAF1580649.1"/>
    </source>
</evidence>
<reference evidence="2" key="1">
    <citation type="submission" date="2021-02" db="EMBL/GenBank/DDBJ databases">
        <authorList>
            <person name="Nowell W R."/>
        </authorList>
    </citation>
    <scope>NUCLEOTIDE SEQUENCE</scope>
</reference>
<accession>A0A815Z897</accession>
<evidence type="ECO:0000313" key="3">
    <source>
        <dbReference type="Proteomes" id="UP000663828"/>
    </source>
</evidence>
<dbReference type="EMBL" id="CAJNOR010005943">
    <property type="protein sequence ID" value="CAF1580649.1"/>
    <property type="molecule type" value="Genomic_DNA"/>
</dbReference>
<evidence type="ECO:0008006" key="4">
    <source>
        <dbReference type="Google" id="ProtNLM"/>
    </source>
</evidence>
<sequence length="559" mass="63744">MSNQKNSTITKTIVNQQQTKQQKESTWNNDTSETACQHAPTTIHTEEKNNTPILLEQDEMHVADNNEKNHDSYIDFVDSQEQTKRSLNASDDFTLVKSNKIRKKEHGNEIKWSLVDKRTTATTNVERDNHGISLEHIQRAVVHNLPCFTINFDNSAQFPSAVAASDALYSHFGKKNIGVKDKEDYLKLCDVSLWPAEIQNRKISVTLPKFTPDQFALVVRNVPLEFAAEHVMEEVRKSATSVDKLRMIIYPYQRTTNDFRFIVSDLKEYNGLINLGHAGVGNKLCTITPYRPANKITFCNKCWCIGHIRSRCSSMVQKCRFCLEEYNQGHNEICTKQYKCAQCHENHYSLDANCEIIREYRRNLNKAVKKATVEWKIKLPEVDTRQSLINQQFKPALDSFPPLPGASAQRVYRPTAWKTTASTSTQIFNQTAPVDITNQQLFDKICCHLDEKWSKVNDHITNLKSKVKGNEKAGLETRKNVSCLVGLVKLSITDIIPPIVKLAFSKDTKVKKEVEKSTELIKDQLQALYVDMELVGMTTAMKDIEEAQEQIDKPINSGT</sequence>
<feature type="region of interest" description="Disordered" evidence="1">
    <location>
        <begin position="1"/>
        <end position="49"/>
    </location>
</feature>